<keyword evidence="4" id="KW-1185">Reference proteome</keyword>
<evidence type="ECO:0000256" key="2">
    <source>
        <dbReference type="SAM" id="Phobius"/>
    </source>
</evidence>
<comment type="caution">
    <text evidence="3">The sequence shown here is derived from an EMBL/GenBank/DDBJ whole genome shotgun (WGS) entry which is preliminary data.</text>
</comment>
<name>A0A2W2G387_9ACTN</name>
<keyword evidence="2" id="KW-0812">Transmembrane</keyword>
<dbReference type="EMBL" id="POUA01000154">
    <property type="protein sequence ID" value="PZG42432.1"/>
    <property type="molecule type" value="Genomic_DNA"/>
</dbReference>
<evidence type="ECO:0000256" key="1">
    <source>
        <dbReference type="SAM" id="MobiDB-lite"/>
    </source>
</evidence>
<evidence type="ECO:0000313" key="4">
    <source>
        <dbReference type="Proteomes" id="UP000248544"/>
    </source>
</evidence>
<organism evidence="3 4">
    <name type="scientific">Spongiactinospora gelatinilytica</name>
    <dbReference type="NCBI Taxonomy" id="2666298"/>
    <lineage>
        <taxon>Bacteria</taxon>
        <taxon>Bacillati</taxon>
        <taxon>Actinomycetota</taxon>
        <taxon>Actinomycetes</taxon>
        <taxon>Streptosporangiales</taxon>
        <taxon>Streptosporangiaceae</taxon>
        <taxon>Spongiactinospora</taxon>
    </lineage>
</organism>
<evidence type="ECO:0000313" key="3">
    <source>
        <dbReference type="EMBL" id="PZG42432.1"/>
    </source>
</evidence>
<evidence type="ECO:0008006" key="5">
    <source>
        <dbReference type="Google" id="ProtNLM"/>
    </source>
</evidence>
<sequence>MVLVSLILASAAYLLVPSTYVSSVSMVLTTSPNGGTLTPDPERQGGLTNPLLQFSEGLRVTAGVIIATMNSPETLAELGIVEGGDTSIVINDGRSNAELLAASVSGPFVYVETTSRSAKKAKDTTARAQRLLRQELVDRQRELNAPRSTYIVVVDVVPPSAPEESTSTKLQIAAATFVFCVIAGLAIAYFIRRRHILRAEGAGGDGPPLPAPVAAALTIDRAEQPVLGRPEEPDAGLIRPAPRPA</sequence>
<feature type="non-terminal residue" evidence="3">
    <location>
        <position position="245"/>
    </location>
</feature>
<accession>A0A2W2G387</accession>
<dbReference type="Proteomes" id="UP000248544">
    <property type="component" value="Unassembled WGS sequence"/>
</dbReference>
<feature type="region of interest" description="Disordered" evidence="1">
    <location>
        <begin position="222"/>
        <end position="245"/>
    </location>
</feature>
<reference evidence="3 4" key="1">
    <citation type="submission" date="2018-01" db="EMBL/GenBank/DDBJ databases">
        <title>Draft genome sequence of Sphaerisporangium sp. 7K107.</title>
        <authorList>
            <person name="Sahin N."/>
            <person name="Saygin H."/>
            <person name="Ay H."/>
        </authorList>
    </citation>
    <scope>NUCLEOTIDE SEQUENCE [LARGE SCALE GENOMIC DNA]</scope>
    <source>
        <strain evidence="3 4">7K107</strain>
    </source>
</reference>
<keyword evidence="2" id="KW-1133">Transmembrane helix</keyword>
<dbReference type="AlphaFoldDB" id="A0A2W2G387"/>
<keyword evidence="2" id="KW-0472">Membrane</keyword>
<feature type="transmembrane region" description="Helical" evidence="2">
    <location>
        <begin position="170"/>
        <end position="191"/>
    </location>
</feature>
<proteinExistence type="predicted"/>
<protein>
    <recommendedName>
        <fullName evidence="5">Capsular polysaccharide biosynthesis protein</fullName>
    </recommendedName>
</protein>
<gene>
    <name evidence="3" type="ORF">C1I98_19785</name>
</gene>